<feature type="compositionally biased region" description="Low complexity" evidence="1">
    <location>
        <begin position="35"/>
        <end position="44"/>
    </location>
</feature>
<evidence type="ECO:0000256" key="2">
    <source>
        <dbReference type="SAM" id="SignalP"/>
    </source>
</evidence>
<evidence type="ECO:0000256" key="1">
    <source>
        <dbReference type="SAM" id="MobiDB-lite"/>
    </source>
</evidence>
<dbReference type="Proteomes" id="UP000482960">
    <property type="component" value="Unassembled WGS sequence"/>
</dbReference>
<keyword evidence="2" id="KW-0732">Signal</keyword>
<comment type="caution">
    <text evidence="3">The sequence shown here is derived from an EMBL/GenBank/DDBJ whole genome shotgun (WGS) entry which is preliminary data.</text>
</comment>
<evidence type="ECO:0000313" key="4">
    <source>
        <dbReference type="Proteomes" id="UP000482960"/>
    </source>
</evidence>
<dbReference type="EMBL" id="BLPG01000001">
    <property type="protein sequence ID" value="GFJ93054.1"/>
    <property type="molecule type" value="Genomic_DNA"/>
</dbReference>
<protein>
    <submittedName>
        <fullName evidence="3">Uncharacterized protein</fullName>
    </submittedName>
</protein>
<sequence length="140" mass="14217">MTGLLLAGGVTAAAVASFVPTAPTNGNGPGGAGGRAAPPRTSAPARAVSPADLVAEVDSTLELAIAAGRIDDDAADDLRDGVDDLERTLARNDPDELREEAGELLEQINDFNEGSVAQEARLDLTLALDPLLQSGSTRNG</sequence>
<dbReference type="RefSeq" id="WP_173079779.1">
    <property type="nucleotide sequence ID" value="NZ_BLPG01000001.1"/>
</dbReference>
<feature type="chain" id="PRO_5039139004" evidence="2">
    <location>
        <begin position="17"/>
        <end position="140"/>
    </location>
</feature>
<reference evidence="3 4" key="2">
    <citation type="submission" date="2020-03" db="EMBL/GenBank/DDBJ databases">
        <authorList>
            <person name="Ichikawa N."/>
            <person name="Kimura A."/>
            <person name="Kitahashi Y."/>
            <person name="Uohara A."/>
        </authorList>
    </citation>
    <scope>NUCLEOTIDE SEQUENCE [LARGE SCALE GENOMIC DNA]</scope>
    <source>
        <strain evidence="3 4">NBRC 108638</strain>
    </source>
</reference>
<reference evidence="3 4" key="1">
    <citation type="submission" date="2020-03" db="EMBL/GenBank/DDBJ databases">
        <title>Whole genome shotgun sequence of Phytohabitans rumicis NBRC 108638.</title>
        <authorList>
            <person name="Komaki H."/>
            <person name="Tamura T."/>
        </authorList>
    </citation>
    <scope>NUCLEOTIDE SEQUENCE [LARGE SCALE GENOMIC DNA]</scope>
    <source>
        <strain evidence="3 4">NBRC 108638</strain>
    </source>
</reference>
<feature type="signal peptide" evidence="2">
    <location>
        <begin position="1"/>
        <end position="16"/>
    </location>
</feature>
<evidence type="ECO:0000313" key="3">
    <source>
        <dbReference type="EMBL" id="GFJ93054.1"/>
    </source>
</evidence>
<proteinExistence type="predicted"/>
<feature type="region of interest" description="Disordered" evidence="1">
    <location>
        <begin position="20"/>
        <end position="44"/>
    </location>
</feature>
<keyword evidence="4" id="KW-1185">Reference proteome</keyword>
<organism evidence="3 4">
    <name type="scientific">Phytohabitans rumicis</name>
    <dbReference type="NCBI Taxonomy" id="1076125"/>
    <lineage>
        <taxon>Bacteria</taxon>
        <taxon>Bacillati</taxon>
        <taxon>Actinomycetota</taxon>
        <taxon>Actinomycetes</taxon>
        <taxon>Micromonosporales</taxon>
        <taxon>Micromonosporaceae</taxon>
    </lineage>
</organism>
<dbReference type="AlphaFoldDB" id="A0A6V8L9Q8"/>
<name>A0A6V8L9Q8_9ACTN</name>
<gene>
    <name evidence="3" type="ORF">Prum_066960</name>
</gene>
<accession>A0A6V8L9Q8</accession>